<keyword evidence="2 5" id="KW-0547">Nucleotide-binding</keyword>
<organism evidence="8 9">
    <name type="scientific">Carpinus fangiana</name>
    <dbReference type="NCBI Taxonomy" id="176857"/>
    <lineage>
        <taxon>Eukaryota</taxon>
        <taxon>Viridiplantae</taxon>
        <taxon>Streptophyta</taxon>
        <taxon>Embryophyta</taxon>
        <taxon>Tracheophyta</taxon>
        <taxon>Spermatophyta</taxon>
        <taxon>Magnoliopsida</taxon>
        <taxon>eudicotyledons</taxon>
        <taxon>Gunneridae</taxon>
        <taxon>Pentapetalae</taxon>
        <taxon>rosids</taxon>
        <taxon>fabids</taxon>
        <taxon>Fagales</taxon>
        <taxon>Betulaceae</taxon>
        <taxon>Carpinus</taxon>
    </lineage>
</organism>
<dbReference type="Proteomes" id="UP000327013">
    <property type="component" value="Chromosome 5"/>
</dbReference>
<dbReference type="InterPro" id="IPR000719">
    <property type="entry name" value="Prot_kinase_dom"/>
</dbReference>
<dbReference type="InterPro" id="IPR017441">
    <property type="entry name" value="Protein_kinase_ATP_BS"/>
</dbReference>
<evidence type="ECO:0000313" key="9">
    <source>
        <dbReference type="Proteomes" id="UP000327013"/>
    </source>
</evidence>
<dbReference type="PANTHER" id="PTHR24361:SF747">
    <property type="entry name" value="MITOGEN-ACTIVATED PROTEIN KINASE KINASE 10"/>
    <property type="match status" value="1"/>
</dbReference>
<feature type="domain" description="Protein kinase" evidence="7">
    <location>
        <begin position="49"/>
        <end position="322"/>
    </location>
</feature>
<dbReference type="PROSITE" id="PS50011">
    <property type="entry name" value="PROTEIN_KINASE_DOM"/>
    <property type="match status" value="1"/>
</dbReference>
<keyword evidence="9" id="KW-1185">Reference proteome</keyword>
<dbReference type="InterPro" id="IPR008271">
    <property type="entry name" value="Ser/Thr_kinase_AS"/>
</dbReference>
<dbReference type="GO" id="GO:0004674">
    <property type="term" value="F:protein serine/threonine kinase activity"/>
    <property type="evidence" value="ECO:0007669"/>
    <property type="project" value="UniProtKB-KW"/>
</dbReference>
<keyword evidence="6" id="KW-0723">Serine/threonine-protein kinase</keyword>
<dbReference type="PROSITE" id="PS00108">
    <property type="entry name" value="PROTEIN_KINASE_ST"/>
    <property type="match status" value="1"/>
</dbReference>
<evidence type="ECO:0000256" key="3">
    <source>
        <dbReference type="ARBA" id="ARBA00022777"/>
    </source>
</evidence>
<evidence type="ECO:0000313" key="8">
    <source>
        <dbReference type="EMBL" id="KAE8055659.1"/>
    </source>
</evidence>
<feature type="binding site" evidence="5">
    <location>
        <position position="78"/>
    </location>
    <ligand>
        <name>ATP</name>
        <dbReference type="ChEBI" id="CHEBI:30616"/>
    </ligand>
</feature>
<accession>A0A5N6R3X1</accession>
<keyword evidence="4 5" id="KW-0067">ATP-binding</keyword>
<dbReference type="GO" id="GO:0005737">
    <property type="term" value="C:cytoplasm"/>
    <property type="evidence" value="ECO:0007669"/>
    <property type="project" value="TreeGrafter"/>
</dbReference>
<dbReference type="SUPFAM" id="SSF56112">
    <property type="entry name" value="Protein kinase-like (PK-like)"/>
    <property type="match status" value="1"/>
</dbReference>
<evidence type="ECO:0000259" key="7">
    <source>
        <dbReference type="PROSITE" id="PS50011"/>
    </source>
</evidence>
<sequence>MTLVRERRHQQELKLFLPLPNPATDHQFCGETHLLPLLPSPDIEKLSDLEKMGILGQGGGGTVYKVVHKKTATIYALKVLLLDRDYGSIRKQAAREAGILKRVDSEYIIRCHAILDDGFSDMAAKSGGKCLCFVMEYMEGGSLQEVLRARQRLPETEISGFARRVLEGLRYLHGMKIVHGDIKPSNLLVNDKGEVKIADFGVSRVAVGAGDCDSDIGTCAYMSPERFDPERWGGGDGAANGFAGDVWSLGVVVLECHVGHFPLIGVGRIPDWVTLMCAICFGEMPEMPETTSPEFRSFVLRCLERDWRKRGTVSELLGHPFCE</sequence>
<keyword evidence="1" id="KW-0808">Transferase</keyword>
<evidence type="ECO:0000256" key="5">
    <source>
        <dbReference type="PROSITE-ProRule" id="PRU10141"/>
    </source>
</evidence>
<evidence type="ECO:0000256" key="6">
    <source>
        <dbReference type="RuleBase" id="RU000304"/>
    </source>
</evidence>
<dbReference type="PROSITE" id="PS00107">
    <property type="entry name" value="PROTEIN_KINASE_ATP"/>
    <property type="match status" value="1"/>
</dbReference>
<dbReference type="Gene3D" id="1.10.510.10">
    <property type="entry name" value="Transferase(Phosphotransferase) domain 1"/>
    <property type="match status" value="1"/>
</dbReference>
<dbReference type="PANTHER" id="PTHR24361">
    <property type="entry name" value="MITOGEN-ACTIVATED KINASE KINASE KINASE"/>
    <property type="match status" value="1"/>
</dbReference>
<evidence type="ECO:0000256" key="2">
    <source>
        <dbReference type="ARBA" id="ARBA00022741"/>
    </source>
</evidence>
<comment type="similarity">
    <text evidence="6">Belongs to the protein kinase superfamily.</text>
</comment>
<name>A0A5N6R3X1_9ROSI</name>
<protein>
    <recommendedName>
        <fullName evidence="7">Protein kinase domain-containing protein</fullName>
    </recommendedName>
</protein>
<proteinExistence type="inferred from homology"/>
<dbReference type="EMBL" id="CM017325">
    <property type="protein sequence ID" value="KAE8055659.1"/>
    <property type="molecule type" value="Genomic_DNA"/>
</dbReference>
<reference evidence="8 9" key="1">
    <citation type="submission" date="2019-06" db="EMBL/GenBank/DDBJ databases">
        <title>A chromosomal-level reference genome of Carpinus fangiana (Coryloideae, Betulaceae).</title>
        <authorList>
            <person name="Yang X."/>
            <person name="Wang Z."/>
            <person name="Zhang L."/>
            <person name="Hao G."/>
            <person name="Liu J."/>
            <person name="Yang Y."/>
        </authorList>
    </citation>
    <scope>NUCLEOTIDE SEQUENCE [LARGE SCALE GENOMIC DNA]</scope>
    <source>
        <strain evidence="8">Cfa_2016G</strain>
        <tissue evidence="8">Leaf</tissue>
    </source>
</reference>
<dbReference type="InterPro" id="IPR011009">
    <property type="entry name" value="Kinase-like_dom_sf"/>
</dbReference>
<dbReference type="Pfam" id="PF00069">
    <property type="entry name" value="Pkinase"/>
    <property type="match status" value="1"/>
</dbReference>
<dbReference type="InterPro" id="IPR053235">
    <property type="entry name" value="Ser_Thr_kinase"/>
</dbReference>
<dbReference type="AlphaFoldDB" id="A0A5N6R3X1"/>
<evidence type="ECO:0000256" key="4">
    <source>
        <dbReference type="ARBA" id="ARBA00022840"/>
    </source>
</evidence>
<dbReference type="GO" id="GO:0005524">
    <property type="term" value="F:ATP binding"/>
    <property type="evidence" value="ECO:0007669"/>
    <property type="project" value="UniProtKB-UniRule"/>
</dbReference>
<evidence type="ECO:0000256" key="1">
    <source>
        <dbReference type="ARBA" id="ARBA00022679"/>
    </source>
</evidence>
<dbReference type="Gene3D" id="3.30.200.20">
    <property type="entry name" value="Phosphorylase Kinase, domain 1"/>
    <property type="match status" value="1"/>
</dbReference>
<keyword evidence="3" id="KW-0418">Kinase</keyword>
<dbReference type="OrthoDB" id="10252354at2759"/>
<dbReference type="SMART" id="SM00220">
    <property type="entry name" value="S_TKc"/>
    <property type="match status" value="1"/>
</dbReference>
<gene>
    <name evidence="8" type="ORF">FH972_012486</name>
</gene>